<protein>
    <recommendedName>
        <fullName evidence="7">N-acetyl-gamma-glutamyl-phosphate reductase</fullName>
        <shortName evidence="7">AGPR</shortName>
        <ecNumber evidence="7">1.2.1.38</ecNumber>
    </recommendedName>
    <alternativeName>
        <fullName evidence="7">N-acetyl-glutamate semialdehyde dehydrogenase</fullName>
        <shortName evidence="7">NAGSA dehydrogenase</shortName>
    </alternativeName>
</protein>
<evidence type="ECO:0000256" key="3">
    <source>
        <dbReference type="ARBA" id="ARBA00022605"/>
    </source>
</evidence>
<evidence type="ECO:0000313" key="11">
    <source>
        <dbReference type="Proteomes" id="UP000018412"/>
    </source>
</evidence>
<dbReference type="Pfam" id="PF22698">
    <property type="entry name" value="Semialdhyde_dhC_1"/>
    <property type="match status" value="1"/>
</dbReference>
<dbReference type="InterPro" id="IPR036291">
    <property type="entry name" value="NAD(P)-bd_dom_sf"/>
</dbReference>
<dbReference type="InterPro" id="IPR058924">
    <property type="entry name" value="AGPR_dimerisation_dom"/>
</dbReference>
<dbReference type="Gene3D" id="3.30.360.10">
    <property type="entry name" value="Dihydrodipicolinate Reductase, domain 2"/>
    <property type="match status" value="1"/>
</dbReference>
<dbReference type="Pfam" id="PF01118">
    <property type="entry name" value="Semialdhyde_dh"/>
    <property type="match status" value="1"/>
</dbReference>
<dbReference type="PANTHER" id="PTHR32338:SF10">
    <property type="entry name" value="N-ACETYL-GAMMA-GLUTAMYL-PHOSPHATE REDUCTASE, CHLOROPLASTIC-RELATED"/>
    <property type="match status" value="1"/>
</dbReference>
<dbReference type="GO" id="GO:0070401">
    <property type="term" value="F:NADP+ binding"/>
    <property type="evidence" value="ECO:0007669"/>
    <property type="project" value="InterPro"/>
</dbReference>
<dbReference type="SUPFAM" id="SSF51735">
    <property type="entry name" value="NAD(P)-binding Rossmann-fold domains"/>
    <property type="match status" value="1"/>
</dbReference>
<feature type="active site" evidence="7 8">
    <location>
        <position position="193"/>
    </location>
</feature>
<evidence type="ECO:0000256" key="6">
    <source>
        <dbReference type="ARBA" id="ARBA00050557"/>
    </source>
</evidence>
<comment type="similarity">
    <text evidence="7">Belongs to the NAGSA dehydrogenase family. Type 1 subfamily.</text>
</comment>
<dbReference type="CDD" id="cd17895">
    <property type="entry name" value="AGPR_1_N"/>
    <property type="match status" value="1"/>
</dbReference>
<comment type="subcellular location">
    <subcellularLocation>
        <location evidence="7">Cytoplasm</location>
    </subcellularLocation>
</comment>
<comment type="function">
    <text evidence="7">Catalyzes the NADPH-dependent reduction of N-acetyl-5-glutamyl phosphate to yield N-acetyl-L-glutamate 5-semialdehyde.</text>
</comment>
<dbReference type="Gene3D" id="3.40.50.720">
    <property type="entry name" value="NAD(P)-binding Rossmann-like Domain"/>
    <property type="match status" value="1"/>
</dbReference>
<proteinExistence type="inferred from homology"/>
<evidence type="ECO:0000313" key="10">
    <source>
        <dbReference type="EMBL" id="ESS00405.1"/>
    </source>
</evidence>
<dbReference type="EC" id="1.2.1.38" evidence="7"/>
<dbReference type="HAMAP" id="MF_00150">
    <property type="entry name" value="ArgC_type1"/>
    <property type="match status" value="1"/>
</dbReference>
<sequence>MVIYEHLTHFIRIFWIKIKKILLIRSPRCRLLAITKIYKTCIKEMKKMKVALIGITGYGGMVLYQMLKTHPRIDQVDLYARHLSGPTPLNQLVPNLFDDQPVYPYDSQKILANDGAVFFATPAGVTKTAARPYLTAHFPVIDLSGDYRLKNGATYEKWYHQSPAATADLKVAHYGLTDFCDATDENLIANPGCYATATLLGLAPLIIDQLIDLDTIVVDAKSGTSGAGKKPTSSTHFTQVNENAQLYNVNHHKHIPEIVQQLQAWDPAVDAIQFSTTLLPITRGILATIYAKPKPGVNKDQVVATFKQTYATDPFVRYTGENLPTIKQVVGTNYCDLGVLFNERANTIMVASVIDNLIKGAGGQAIQNFNQRFNFAPTAGLPTAPLLP</sequence>
<gene>
    <name evidence="7" type="primary">argC</name>
    <name evidence="10" type="ORF">NB22_10340</name>
</gene>
<dbReference type="GO" id="GO:0051287">
    <property type="term" value="F:NAD binding"/>
    <property type="evidence" value="ECO:0007669"/>
    <property type="project" value="InterPro"/>
</dbReference>
<evidence type="ECO:0000256" key="8">
    <source>
        <dbReference type="PROSITE-ProRule" id="PRU10010"/>
    </source>
</evidence>
<reference evidence="11" key="1">
    <citation type="submission" date="2013-10" db="EMBL/GenBank/DDBJ databases">
        <title>Draft genome sequence of Lactobacillus fermentum NB-22.</title>
        <authorList>
            <person name="Chaplin A.V."/>
            <person name="Shkoporov A.N."/>
            <person name="Khokhlova E.V."/>
            <person name="Efimov B.A."/>
            <person name="Kafarskaia L.I."/>
        </authorList>
    </citation>
    <scope>NUCLEOTIDE SEQUENCE [LARGE SCALE GENOMIC DNA]</scope>
    <source>
        <strain evidence="11">NB-22</strain>
    </source>
</reference>
<dbReference type="EMBL" id="AYHA01000190">
    <property type="protein sequence ID" value="ESS00405.1"/>
    <property type="molecule type" value="Genomic_DNA"/>
</dbReference>
<reference evidence="10 11" key="2">
    <citation type="journal article" date="2015" name="Genome Announc.">
        <title>Draft Genome Sequence of Lactobacillus fermentum NB-22.</title>
        <authorList>
            <person name="Chaplin A.V."/>
            <person name="Shkoporov A.N."/>
            <person name="Efimov B.A."/>
            <person name="Pikina A.P."/>
            <person name="Borisova O.Y."/>
            <person name="Gladko I.A."/>
            <person name="Postnikova E.A."/>
            <person name="Lordkipanidze A.E."/>
            <person name="Kafarskaia L.I."/>
        </authorList>
    </citation>
    <scope>NUCLEOTIDE SEQUENCE [LARGE SCALE GENOMIC DNA]</scope>
    <source>
        <strain evidence="10 11">NB-22</strain>
    </source>
</reference>
<dbReference type="CDD" id="cd23934">
    <property type="entry name" value="AGPR_1_C"/>
    <property type="match status" value="1"/>
</dbReference>
<dbReference type="NCBIfam" id="TIGR01850">
    <property type="entry name" value="argC"/>
    <property type="match status" value="1"/>
</dbReference>
<evidence type="ECO:0000256" key="5">
    <source>
        <dbReference type="ARBA" id="ARBA00023002"/>
    </source>
</evidence>
<dbReference type="InterPro" id="IPR000534">
    <property type="entry name" value="Semialdehyde_DH_NAD-bd"/>
</dbReference>
<dbReference type="UniPathway" id="UPA00068">
    <property type="reaction ID" value="UER00108"/>
</dbReference>
<dbReference type="InterPro" id="IPR000706">
    <property type="entry name" value="AGPR_type-1"/>
</dbReference>
<dbReference type="InterPro" id="IPR050085">
    <property type="entry name" value="AGPR"/>
</dbReference>
<keyword evidence="3 7" id="KW-0028">Amino-acid biosynthesis</keyword>
<keyword evidence="4 7" id="KW-0521">NADP</keyword>
<name>A0A829LRL3_LIMFE</name>
<dbReference type="GO" id="GO:0003942">
    <property type="term" value="F:N-acetyl-gamma-glutamyl-phosphate reductase activity"/>
    <property type="evidence" value="ECO:0007669"/>
    <property type="project" value="UniProtKB-UniRule"/>
</dbReference>
<dbReference type="GO" id="GO:0006526">
    <property type="term" value="P:L-arginine biosynthetic process"/>
    <property type="evidence" value="ECO:0007669"/>
    <property type="project" value="UniProtKB-UniRule"/>
</dbReference>
<dbReference type="InterPro" id="IPR023013">
    <property type="entry name" value="AGPR_AS"/>
</dbReference>
<keyword evidence="7" id="KW-0963">Cytoplasm</keyword>
<comment type="caution">
    <text evidence="10">The sequence shown here is derived from an EMBL/GenBank/DDBJ whole genome shotgun (WGS) entry which is preliminary data.</text>
</comment>
<evidence type="ECO:0000256" key="4">
    <source>
        <dbReference type="ARBA" id="ARBA00022857"/>
    </source>
</evidence>
<evidence type="ECO:0000256" key="7">
    <source>
        <dbReference type="HAMAP-Rule" id="MF_00150"/>
    </source>
</evidence>
<dbReference type="GO" id="GO:0005737">
    <property type="term" value="C:cytoplasm"/>
    <property type="evidence" value="ECO:0007669"/>
    <property type="project" value="UniProtKB-SubCell"/>
</dbReference>
<dbReference type="AlphaFoldDB" id="A0A829LRL3"/>
<keyword evidence="5 7" id="KW-0560">Oxidoreductase</keyword>
<dbReference type="FunFam" id="3.30.360.10:FF:000014">
    <property type="entry name" value="N-acetyl-gamma-glutamyl-phosphate reductase"/>
    <property type="match status" value="1"/>
</dbReference>
<evidence type="ECO:0000256" key="2">
    <source>
        <dbReference type="ARBA" id="ARBA00022571"/>
    </source>
</evidence>
<comment type="pathway">
    <text evidence="1 7">Amino-acid biosynthesis; L-arginine biosynthesis; N(2)-acetyl-L-ornithine from L-glutamate: step 3/4.</text>
</comment>
<dbReference type="SUPFAM" id="SSF55347">
    <property type="entry name" value="Glyceraldehyde-3-phosphate dehydrogenase-like, C-terminal domain"/>
    <property type="match status" value="1"/>
</dbReference>
<dbReference type="PROSITE" id="PS01224">
    <property type="entry name" value="ARGC"/>
    <property type="match status" value="1"/>
</dbReference>
<comment type="catalytic activity">
    <reaction evidence="6 7">
        <text>N-acetyl-L-glutamate 5-semialdehyde + phosphate + NADP(+) = N-acetyl-L-glutamyl 5-phosphate + NADPH + H(+)</text>
        <dbReference type="Rhea" id="RHEA:21588"/>
        <dbReference type="ChEBI" id="CHEBI:15378"/>
        <dbReference type="ChEBI" id="CHEBI:29123"/>
        <dbReference type="ChEBI" id="CHEBI:43474"/>
        <dbReference type="ChEBI" id="CHEBI:57783"/>
        <dbReference type="ChEBI" id="CHEBI:57936"/>
        <dbReference type="ChEBI" id="CHEBI:58349"/>
        <dbReference type="EC" id="1.2.1.38"/>
    </reaction>
</comment>
<dbReference type="PANTHER" id="PTHR32338">
    <property type="entry name" value="N-ACETYL-GAMMA-GLUTAMYL-PHOSPHATE REDUCTASE, CHLOROPLASTIC-RELATED-RELATED"/>
    <property type="match status" value="1"/>
</dbReference>
<feature type="domain" description="Semialdehyde dehydrogenase NAD-binding" evidence="9">
    <location>
        <begin position="49"/>
        <end position="187"/>
    </location>
</feature>
<organism evidence="10 11">
    <name type="scientific">Limosilactobacillus fermentum NB-22</name>
    <dbReference type="NCBI Taxonomy" id="1408443"/>
    <lineage>
        <taxon>Bacteria</taxon>
        <taxon>Bacillati</taxon>
        <taxon>Bacillota</taxon>
        <taxon>Bacilli</taxon>
        <taxon>Lactobacillales</taxon>
        <taxon>Lactobacillaceae</taxon>
        <taxon>Limosilactobacillus</taxon>
    </lineage>
</organism>
<keyword evidence="2 7" id="KW-0055">Arginine biosynthesis</keyword>
<evidence type="ECO:0000256" key="1">
    <source>
        <dbReference type="ARBA" id="ARBA00004862"/>
    </source>
</evidence>
<dbReference type="SMART" id="SM00859">
    <property type="entry name" value="Semialdhyde_dh"/>
    <property type="match status" value="1"/>
</dbReference>
<evidence type="ECO:0000259" key="9">
    <source>
        <dbReference type="SMART" id="SM00859"/>
    </source>
</evidence>
<dbReference type="Proteomes" id="UP000018412">
    <property type="component" value="Unassembled WGS sequence"/>
</dbReference>
<accession>A0A829LRL3</accession>